<dbReference type="InterPro" id="IPR004843">
    <property type="entry name" value="Calcineurin-like_PHP"/>
</dbReference>
<protein>
    <recommendedName>
        <fullName evidence="1">Calcineurin-like phosphoesterase domain-containing protein</fullName>
    </recommendedName>
</protein>
<dbReference type="InterPro" id="IPR029052">
    <property type="entry name" value="Metallo-depent_PP-like"/>
</dbReference>
<gene>
    <name evidence="2" type="ORF">METZ01_LOCUS218300</name>
</gene>
<feature type="non-terminal residue" evidence="2">
    <location>
        <position position="194"/>
    </location>
</feature>
<evidence type="ECO:0000313" key="2">
    <source>
        <dbReference type="EMBL" id="SVB65446.1"/>
    </source>
</evidence>
<dbReference type="EMBL" id="UINC01051367">
    <property type="protein sequence ID" value="SVB65446.1"/>
    <property type="molecule type" value="Genomic_DNA"/>
</dbReference>
<feature type="domain" description="Calcineurin-like phosphoesterase" evidence="1">
    <location>
        <begin position="43"/>
        <end position="151"/>
    </location>
</feature>
<evidence type="ECO:0000259" key="1">
    <source>
        <dbReference type="Pfam" id="PF00149"/>
    </source>
</evidence>
<dbReference type="Gene3D" id="3.60.21.10">
    <property type="match status" value="1"/>
</dbReference>
<dbReference type="GO" id="GO:0016787">
    <property type="term" value="F:hydrolase activity"/>
    <property type="evidence" value="ECO:0007669"/>
    <property type="project" value="InterPro"/>
</dbReference>
<name>A0A382FQQ6_9ZZZZ</name>
<proteinExistence type="predicted"/>
<accession>A0A382FQQ6</accession>
<dbReference type="SUPFAM" id="SSF56300">
    <property type="entry name" value="Metallo-dependent phosphatases"/>
    <property type="match status" value="1"/>
</dbReference>
<dbReference type="Pfam" id="PF00149">
    <property type="entry name" value="Metallophos"/>
    <property type="match status" value="1"/>
</dbReference>
<sequence>MRGLLAKKFYSTILIPLLHMASISFAVDAIAEPSTENYNDTLHVGVVGDTGVGERAYHSGFIAVAKALKKHHPDLLLHLGDFVYQPKIFPQTCPERYLREIKKTLADPFKFKLFVPGDNDLPPNKKKPKGSGCWKKIDAMDSNFDSYPTSTDEPRIYEGTMIIGNTFFAILNTYPWEDPTAWLGPRIKKAKNQG</sequence>
<reference evidence="2" key="1">
    <citation type="submission" date="2018-05" db="EMBL/GenBank/DDBJ databases">
        <authorList>
            <person name="Lanie J.A."/>
            <person name="Ng W.-L."/>
            <person name="Kazmierczak K.M."/>
            <person name="Andrzejewski T.M."/>
            <person name="Davidsen T.M."/>
            <person name="Wayne K.J."/>
            <person name="Tettelin H."/>
            <person name="Glass J.I."/>
            <person name="Rusch D."/>
            <person name="Podicherti R."/>
            <person name="Tsui H.-C.T."/>
            <person name="Winkler M.E."/>
        </authorList>
    </citation>
    <scope>NUCLEOTIDE SEQUENCE</scope>
</reference>
<organism evidence="2">
    <name type="scientific">marine metagenome</name>
    <dbReference type="NCBI Taxonomy" id="408172"/>
    <lineage>
        <taxon>unclassified sequences</taxon>
        <taxon>metagenomes</taxon>
        <taxon>ecological metagenomes</taxon>
    </lineage>
</organism>
<dbReference type="AlphaFoldDB" id="A0A382FQQ6"/>